<dbReference type="SMART" id="SM00313">
    <property type="entry name" value="PXA"/>
    <property type="match status" value="1"/>
</dbReference>
<protein>
    <recommendedName>
        <fullName evidence="5">PXA domain-containing protein</fullName>
    </recommendedName>
</protein>
<dbReference type="PANTHER" id="PTHR22999">
    <property type="entry name" value="PX SERINE/THREONINE KINASE PXK"/>
    <property type="match status" value="1"/>
</dbReference>
<evidence type="ECO:0000259" key="5">
    <source>
        <dbReference type="PROSITE" id="PS51207"/>
    </source>
</evidence>
<reference evidence="6 7" key="1">
    <citation type="journal article" date="2014" name="Genome Announc.">
        <title>Draft genome sequence of Sclerotinia borealis, a psychrophilic plant pathogenic fungus.</title>
        <authorList>
            <person name="Mardanov A.V."/>
            <person name="Beletsky A.V."/>
            <person name="Kadnikov V.V."/>
            <person name="Ignatov A.N."/>
            <person name="Ravin N.V."/>
        </authorList>
    </citation>
    <scope>NUCLEOTIDE SEQUENCE [LARGE SCALE GENOMIC DNA]</scope>
    <source>
        <strain evidence="7">F-4157</strain>
    </source>
</reference>
<dbReference type="HOGENOM" id="CLU_018250_1_0_1"/>
<dbReference type="InterPro" id="IPR051837">
    <property type="entry name" value="SortingNexin/PXDomain-PKLike"/>
</dbReference>
<dbReference type="GO" id="GO:0005770">
    <property type="term" value="C:late endosome"/>
    <property type="evidence" value="ECO:0007669"/>
    <property type="project" value="TreeGrafter"/>
</dbReference>
<dbReference type="GO" id="GO:0005769">
    <property type="term" value="C:early endosome"/>
    <property type="evidence" value="ECO:0007669"/>
    <property type="project" value="TreeGrafter"/>
</dbReference>
<dbReference type="GO" id="GO:0035091">
    <property type="term" value="F:phosphatidylinositol binding"/>
    <property type="evidence" value="ECO:0007669"/>
    <property type="project" value="TreeGrafter"/>
</dbReference>
<proteinExistence type="predicted"/>
<dbReference type="EMBL" id="AYSA01000081">
    <property type="protein sequence ID" value="ESZ97600.1"/>
    <property type="molecule type" value="Genomic_DNA"/>
</dbReference>
<sequence length="603" mass="67238">MAGVRTPFQPRSKAHTVANTTAISPETIATSNSPIRPNTPAAPINRDLSTDAISDRSTLLFIRRTLCSHLSEKGRSTPAPIDEILPPLTSSNEVDLQLYAFIAIIIREFVYTWYAKITPDQVFVEEVVKIIAHCTRGLEQRVRKVDLEGLLFEELPDLLDTHVKIYRTSHYPLHPEPISVNPRQVYHSLWPFAPLSPVPLDGDPDTIKGQSNNEAAYRQLIVNGVLAVLLPTEDLENVCLTSLVGQIFSEMILGNGIGGKACEPWLVWEGIMKIAEVIHARLPKSKAQVRVDRLSSEITRPNLLDIQASGTKTSNLGKSMQKTFWLVLQYLFLAFTAVRVIFIAVATSSSLPSRIPPTRKPTGLMLPNDDSEPPMNLEALPWTRAQPLKRPVLTMKLWSCVSTLLDTDARMPWLSATLSLLQWGAITGPGKIGETDGIIDNSQGFDSRYRLLSHQIRTHILDPTLLPPLLRTLRQSLFPNNTLAPGRTPPTPAETLEIRRRCAQAILGLIPIGVRDIYFGRASLHPSDTPVNNIDINIDAEAKTTELSTEEKHIREVEDVLNVFDDVYCNKHLLYGVVELIIMRLIPELAEKGVQELLDERLN</sequence>
<dbReference type="Proteomes" id="UP000019487">
    <property type="component" value="Unassembled WGS sequence"/>
</dbReference>
<evidence type="ECO:0000313" key="6">
    <source>
        <dbReference type="EMBL" id="ESZ97600.1"/>
    </source>
</evidence>
<feature type="transmembrane region" description="Helical" evidence="4">
    <location>
        <begin position="324"/>
        <end position="346"/>
    </location>
</feature>
<dbReference type="AlphaFoldDB" id="W9CSX4"/>
<comment type="subcellular location">
    <subcellularLocation>
        <location evidence="1">Cytoplasm</location>
    </subcellularLocation>
</comment>
<evidence type="ECO:0000256" key="4">
    <source>
        <dbReference type="SAM" id="Phobius"/>
    </source>
</evidence>
<dbReference type="PROSITE" id="PS51207">
    <property type="entry name" value="PXA"/>
    <property type="match status" value="1"/>
</dbReference>
<keyword evidence="4" id="KW-0472">Membrane</keyword>
<dbReference type="InterPro" id="IPR003114">
    <property type="entry name" value="Phox_assoc"/>
</dbReference>
<organism evidence="6 7">
    <name type="scientific">Sclerotinia borealis (strain F-4128)</name>
    <dbReference type="NCBI Taxonomy" id="1432307"/>
    <lineage>
        <taxon>Eukaryota</taxon>
        <taxon>Fungi</taxon>
        <taxon>Dikarya</taxon>
        <taxon>Ascomycota</taxon>
        <taxon>Pezizomycotina</taxon>
        <taxon>Leotiomycetes</taxon>
        <taxon>Helotiales</taxon>
        <taxon>Sclerotiniaceae</taxon>
        <taxon>Sclerotinia</taxon>
    </lineage>
</organism>
<accession>W9CSX4</accession>
<name>W9CSX4_SCLBF</name>
<feature type="domain" description="PXA" evidence="5">
    <location>
        <begin position="91"/>
        <end position="278"/>
    </location>
</feature>
<keyword evidence="4" id="KW-0812">Transmembrane</keyword>
<keyword evidence="7" id="KW-1185">Reference proteome</keyword>
<dbReference type="STRING" id="1432307.W9CSX4"/>
<dbReference type="PANTHER" id="PTHR22999:SF23">
    <property type="entry name" value="SORTING NEXIN-16"/>
    <property type="match status" value="1"/>
</dbReference>
<comment type="caution">
    <text evidence="6">The sequence shown here is derived from an EMBL/GenBank/DDBJ whole genome shotgun (WGS) entry which is preliminary data.</text>
</comment>
<keyword evidence="4" id="KW-1133">Transmembrane helix</keyword>
<evidence type="ECO:0000256" key="3">
    <source>
        <dbReference type="SAM" id="MobiDB-lite"/>
    </source>
</evidence>
<dbReference type="Pfam" id="PF02194">
    <property type="entry name" value="PXA"/>
    <property type="match status" value="1"/>
</dbReference>
<keyword evidence="2" id="KW-0963">Cytoplasm</keyword>
<evidence type="ECO:0000256" key="1">
    <source>
        <dbReference type="ARBA" id="ARBA00004496"/>
    </source>
</evidence>
<dbReference type="GO" id="GO:0045022">
    <property type="term" value="P:early endosome to late endosome transport"/>
    <property type="evidence" value="ECO:0007669"/>
    <property type="project" value="TreeGrafter"/>
</dbReference>
<gene>
    <name evidence="6" type="ORF">SBOR_2001</name>
</gene>
<feature type="region of interest" description="Disordered" evidence="3">
    <location>
        <begin position="1"/>
        <end position="47"/>
    </location>
</feature>
<evidence type="ECO:0000256" key="2">
    <source>
        <dbReference type="ARBA" id="ARBA00022490"/>
    </source>
</evidence>
<evidence type="ECO:0000313" key="7">
    <source>
        <dbReference type="Proteomes" id="UP000019487"/>
    </source>
</evidence>
<feature type="compositionally biased region" description="Polar residues" evidence="3">
    <location>
        <begin position="17"/>
        <end position="36"/>
    </location>
</feature>
<dbReference type="OrthoDB" id="5582218at2759"/>